<keyword evidence="4" id="KW-1185">Reference proteome</keyword>
<dbReference type="CDD" id="cd00037">
    <property type="entry name" value="CLECT"/>
    <property type="match status" value="1"/>
</dbReference>
<organism evidence="4 5">
    <name type="scientific">Crassostrea virginica</name>
    <name type="common">Eastern oyster</name>
    <dbReference type="NCBI Taxonomy" id="6565"/>
    <lineage>
        <taxon>Eukaryota</taxon>
        <taxon>Metazoa</taxon>
        <taxon>Spiralia</taxon>
        <taxon>Lophotrochozoa</taxon>
        <taxon>Mollusca</taxon>
        <taxon>Bivalvia</taxon>
        <taxon>Autobranchia</taxon>
        <taxon>Pteriomorphia</taxon>
        <taxon>Ostreida</taxon>
        <taxon>Ostreoidea</taxon>
        <taxon>Ostreidae</taxon>
        <taxon>Crassostrea</taxon>
    </lineage>
</organism>
<dbReference type="SMART" id="SM00034">
    <property type="entry name" value="CLECT"/>
    <property type="match status" value="1"/>
</dbReference>
<dbReference type="Proteomes" id="UP000694844">
    <property type="component" value="Chromosome 1"/>
</dbReference>
<dbReference type="Gene3D" id="3.10.100.10">
    <property type="entry name" value="Mannose-Binding Protein A, subunit A"/>
    <property type="match status" value="1"/>
</dbReference>
<keyword evidence="1" id="KW-1015">Disulfide bond</keyword>
<feature type="chain" id="PRO_5034234445" evidence="2">
    <location>
        <begin position="19"/>
        <end position="163"/>
    </location>
</feature>
<keyword evidence="2" id="KW-0732">Signal</keyword>
<reference evidence="5" key="2">
    <citation type="submission" date="2025-08" db="UniProtKB">
        <authorList>
            <consortium name="RefSeq"/>
        </authorList>
    </citation>
    <scope>IDENTIFICATION</scope>
    <source>
        <tissue evidence="5">Whole sample</tissue>
    </source>
</reference>
<sequence length="163" mass="18449">MIFSFVITIVICFGLVPGQPETVCPHGWIHGISGNSCYAIIRDALDYFEATAYCTAVHSKLLEIENASEEMFLRLHLLDNHLNIDFWIGLNDILTEGEFVWMSTQQIPTYTDWGPNQPDNDQQLEDCVLLSAGRNFQWNDRSCTIRSPFICEKEMGGSINVIG</sequence>
<name>A0A8B8B1V9_CRAVI</name>
<dbReference type="AlphaFoldDB" id="A0A8B8B1V9"/>
<accession>A0A8B8B1V9</accession>
<reference evidence="4" key="1">
    <citation type="submission" date="2024-06" db="UniProtKB">
        <authorList>
            <consortium name="RefSeq"/>
        </authorList>
    </citation>
    <scope>NUCLEOTIDE SEQUENCE [LARGE SCALE GENOMIC DNA]</scope>
</reference>
<evidence type="ECO:0000256" key="2">
    <source>
        <dbReference type="SAM" id="SignalP"/>
    </source>
</evidence>
<feature type="signal peptide" evidence="2">
    <location>
        <begin position="1"/>
        <end position="18"/>
    </location>
</feature>
<dbReference type="InterPro" id="IPR050111">
    <property type="entry name" value="C-type_lectin/snaclec_domain"/>
</dbReference>
<dbReference type="RefSeq" id="XP_022297397.1">
    <property type="nucleotide sequence ID" value="XM_022441689.1"/>
</dbReference>
<dbReference type="KEGG" id="cvn:111106841"/>
<evidence type="ECO:0000256" key="1">
    <source>
        <dbReference type="ARBA" id="ARBA00023157"/>
    </source>
</evidence>
<dbReference type="PROSITE" id="PS50041">
    <property type="entry name" value="C_TYPE_LECTIN_2"/>
    <property type="match status" value="1"/>
</dbReference>
<evidence type="ECO:0000313" key="4">
    <source>
        <dbReference type="Proteomes" id="UP000694844"/>
    </source>
</evidence>
<gene>
    <name evidence="5" type="primary">LOC111106841</name>
</gene>
<evidence type="ECO:0000259" key="3">
    <source>
        <dbReference type="PROSITE" id="PS50041"/>
    </source>
</evidence>
<dbReference type="InterPro" id="IPR018378">
    <property type="entry name" value="C-type_lectin_CS"/>
</dbReference>
<dbReference type="GeneID" id="111106841"/>
<feature type="domain" description="C-type lectin" evidence="3">
    <location>
        <begin position="33"/>
        <end position="152"/>
    </location>
</feature>
<dbReference type="InterPro" id="IPR016186">
    <property type="entry name" value="C-type_lectin-like/link_sf"/>
</dbReference>
<protein>
    <submittedName>
        <fullName evidence="5">Perlucin-like</fullName>
    </submittedName>
</protein>
<proteinExistence type="predicted"/>
<dbReference type="Pfam" id="PF00059">
    <property type="entry name" value="Lectin_C"/>
    <property type="match status" value="1"/>
</dbReference>
<dbReference type="PANTHER" id="PTHR22803">
    <property type="entry name" value="MANNOSE, PHOSPHOLIPASE, LECTIN RECEPTOR RELATED"/>
    <property type="match status" value="1"/>
</dbReference>
<evidence type="ECO:0000313" key="5">
    <source>
        <dbReference type="RefSeq" id="XP_022297397.1"/>
    </source>
</evidence>
<dbReference type="InterPro" id="IPR001304">
    <property type="entry name" value="C-type_lectin-like"/>
</dbReference>
<dbReference type="OrthoDB" id="6160536at2759"/>
<dbReference type="PROSITE" id="PS00615">
    <property type="entry name" value="C_TYPE_LECTIN_1"/>
    <property type="match status" value="1"/>
</dbReference>
<dbReference type="SUPFAM" id="SSF56436">
    <property type="entry name" value="C-type lectin-like"/>
    <property type="match status" value="1"/>
</dbReference>
<dbReference type="InterPro" id="IPR016187">
    <property type="entry name" value="CTDL_fold"/>
</dbReference>